<reference evidence="1 2" key="1">
    <citation type="submission" date="2017-08" db="EMBL/GenBank/DDBJ databases">
        <title>Multipartite genome sequences of Sinorhizobium species nodulating soybeans.</title>
        <authorList>
            <person name="Tian C.F."/>
        </authorList>
    </citation>
    <scope>NUCLEOTIDE SEQUENCE [LARGE SCALE GENOMIC DNA]</scope>
    <source>
        <strain evidence="1 2">CCBAU 05684</strain>
    </source>
</reference>
<sequence>MIGANPRLTVSTSGNSGIAVILYPLFIPSDYMHSHHGSDDL</sequence>
<evidence type="ECO:0000313" key="1">
    <source>
        <dbReference type="EMBL" id="ASY65115.1"/>
    </source>
</evidence>
<dbReference type="EMBL" id="CP023067">
    <property type="protein sequence ID" value="ASY65115.1"/>
    <property type="molecule type" value="Genomic_DNA"/>
</dbReference>
<gene>
    <name evidence="1" type="ORF">SJ05684_c37020</name>
</gene>
<dbReference type="Proteomes" id="UP000217211">
    <property type="component" value="Chromosome"/>
</dbReference>
<dbReference type="AlphaFoldDB" id="A0A249PH64"/>
<dbReference type="KEGG" id="esj:SJ05684_c37020"/>
<keyword evidence="2" id="KW-1185">Reference proteome</keyword>
<organism evidence="1 2">
    <name type="scientific">Sinorhizobium sojae CCBAU 05684</name>
    <dbReference type="NCBI Taxonomy" id="716928"/>
    <lineage>
        <taxon>Bacteria</taxon>
        <taxon>Pseudomonadati</taxon>
        <taxon>Pseudomonadota</taxon>
        <taxon>Alphaproteobacteria</taxon>
        <taxon>Hyphomicrobiales</taxon>
        <taxon>Rhizobiaceae</taxon>
        <taxon>Sinorhizobium/Ensifer group</taxon>
        <taxon>Sinorhizobium</taxon>
    </lineage>
</organism>
<accession>A0A249PH64</accession>
<proteinExistence type="predicted"/>
<evidence type="ECO:0000313" key="2">
    <source>
        <dbReference type="Proteomes" id="UP000217211"/>
    </source>
</evidence>
<name>A0A249PH64_9HYPH</name>
<protein>
    <submittedName>
        <fullName evidence="1">Uncharacterized protein</fullName>
    </submittedName>
</protein>